<keyword evidence="3" id="KW-0217">Developmental protein</keyword>
<evidence type="ECO:0000259" key="10">
    <source>
        <dbReference type="PROSITE" id="PS50071"/>
    </source>
</evidence>
<comment type="subcellular location">
    <subcellularLocation>
        <location evidence="1 7 8">Nucleus</location>
    </subcellularLocation>
</comment>
<protein>
    <submittedName>
        <fullName evidence="11">Transcription factor Hox9/10</fullName>
    </submittedName>
</protein>
<feature type="compositionally biased region" description="Basic and acidic residues" evidence="9">
    <location>
        <begin position="259"/>
        <end position="269"/>
    </location>
</feature>
<dbReference type="SMART" id="SM00389">
    <property type="entry name" value="HOX"/>
    <property type="match status" value="1"/>
</dbReference>
<evidence type="ECO:0000256" key="9">
    <source>
        <dbReference type="SAM" id="MobiDB-lite"/>
    </source>
</evidence>
<evidence type="ECO:0000256" key="2">
    <source>
        <dbReference type="ARBA" id="ARBA00006317"/>
    </source>
</evidence>
<dbReference type="InterPro" id="IPR020479">
    <property type="entry name" value="HD_metazoa"/>
</dbReference>
<reference evidence="11" key="1">
    <citation type="submission" date="2013-01" db="EMBL/GenBank/DDBJ databases">
        <title>Hox genes in echinoderms: conservation and a unique co-option.</title>
        <authorList>
            <person name="Tsuchimoto J."/>
            <person name="Yamaguchi M."/>
        </authorList>
    </citation>
    <scope>NUCLEOTIDE SEQUENCE</scope>
    <source>
        <tissue evidence="11">Embryo</tissue>
    </source>
</reference>
<sequence>MTTSAFCVNSLINGGDPAASLKGAVQSEINSNIIHGSSKCSLASKFADSSIHHSSTVPATTGSGLPAVPQVSAPSMYHIPGDQNSSYATPWFYSADHHTYSTMSMAMPAVADDFDNAYHYSMGAAKNFENGLMTTSGGSFYSIGRHQTYDRYANHANSVYHHPSAHSTPIPVNLTTAATLPTKYITSDGSTAAISGSSPPQTAAHHVILEEKYRGTAGYDSFSCPKDSSKTAIDARGGEIGHSYTGSNAGSPISFANKESPRSDTKENDLIDDCDDDEKMKNGDTPNWLSATSGRKKRCPYTKFQTLELEKEFLFNMYLTRDRRLDIARMLSLTERQVKIWFQNRRMKMKKQNRAQNYP</sequence>
<evidence type="ECO:0000256" key="3">
    <source>
        <dbReference type="ARBA" id="ARBA00022473"/>
    </source>
</evidence>
<dbReference type="InterPro" id="IPR017970">
    <property type="entry name" value="Homeobox_CS"/>
</dbReference>
<dbReference type="AlphaFoldDB" id="X5IEA4"/>
<dbReference type="InterPro" id="IPR046333">
    <property type="entry name" value="HXA10/ABDB-like"/>
</dbReference>
<accession>X5IEA4</accession>
<dbReference type="CDD" id="cd00086">
    <property type="entry name" value="homeodomain"/>
    <property type="match status" value="1"/>
</dbReference>
<evidence type="ECO:0000256" key="5">
    <source>
        <dbReference type="ARBA" id="ARBA00023155"/>
    </source>
</evidence>
<dbReference type="EMBL" id="AB779700">
    <property type="protein sequence ID" value="BAO57702.1"/>
    <property type="molecule type" value="mRNA"/>
</dbReference>
<dbReference type="FunFam" id="1.10.10.60:FF:000166">
    <property type="entry name" value="homeobox protein Hox-C11"/>
    <property type="match status" value="1"/>
</dbReference>
<keyword evidence="5 7" id="KW-0371">Homeobox</keyword>
<dbReference type="Gene3D" id="1.10.10.60">
    <property type="entry name" value="Homeodomain-like"/>
    <property type="match status" value="1"/>
</dbReference>
<comment type="similarity">
    <text evidence="2">Belongs to the Abd-B homeobox family.</text>
</comment>
<proteinExistence type="evidence at transcript level"/>
<dbReference type="PANTHER" id="PTHR45874">
    <property type="entry name" value="HOMEOBOX PROTEIN ABDOMINAL-B"/>
    <property type="match status" value="1"/>
</dbReference>
<feature type="domain" description="Homeobox" evidence="10">
    <location>
        <begin position="292"/>
        <end position="352"/>
    </location>
</feature>
<evidence type="ECO:0000256" key="7">
    <source>
        <dbReference type="PROSITE-ProRule" id="PRU00108"/>
    </source>
</evidence>
<name>X5IEA4_9ECHN</name>
<dbReference type="Pfam" id="PF00046">
    <property type="entry name" value="Homeodomain"/>
    <property type="match status" value="1"/>
</dbReference>
<evidence type="ECO:0000313" key="11">
    <source>
        <dbReference type="EMBL" id="BAO57702.1"/>
    </source>
</evidence>
<organism evidence="11">
    <name type="scientific">Peronella japonica</name>
    <dbReference type="NCBI Taxonomy" id="262331"/>
    <lineage>
        <taxon>Eukaryota</taxon>
        <taxon>Metazoa</taxon>
        <taxon>Echinodermata</taxon>
        <taxon>Eleutherozoa</taxon>
        <taxon>Echinozoa</taxon>
        <taxon>Echinoidea</taxon>
        <taxon>Euechinoidea</taxon>
        <taxon>Gnathostomata</taxon>
        <taxon>Clypeasteroida</taxon>
        <taxon>Laganidae</taxon>
        <taxon>Peronella</taxon>
    </lineage>
</organism>
<evidence type="ECO:0000256" key="1">
    <source>
        <dbReference type="ARBA" id="ARBA00004123"/>
    </source>
</evidence>
<feature type="DNA-binding region" description="Homeobox" evidence="7">
    <location>
        <begin position="294"/>
        <end position="353"/>
    </location>
</feature>
<dbReference type="InterPro" id="IPR001356">
    <property type="entry name" value="HD"/>
</dbReference>
<gene>
    <name evidence="11" type="primary">10</name>
    <name evidence="11" type="synonym">PjHox9</name>
</gene>
<dbReference type="GO" id="GO:0005634">
    <property type="term" value="C:nucleus"/>
    <property type="evidence" value="ECO:0007669"/>
    <property type="project" value="UniProtKB-SubCell"/>
</dbReference>
<keyword evidence="4 7" id="KW-0238">DNA-binding</keyword>
<dbReference type="PANTHER" id="PTHR45874:SF4">
    <property type="entry name" value="HOMEOBOX PROTEIN ABDOMINAL-B"/>
    <property type="match status" value="1"/>
</dbReference>
<dbReference type="GO" id="GO:0000981">
    <property type="term" value="F:DNA-binding transcription factor activity, RNA polymerase II-specific"/>
    <property type="evidence" value="ECO:0007669"/>
    <property type="project" value="InterPro"/>
</dbReference>
<dbReference type="PROSITE" id="PS50071">
    <property type="entry name" value="HOMEOBOX_2"/>
    <property type="match status" value="1"/>
</dbReference>
<dbReference type="GO" id="GO:0000978">
    <property type="term" value="F:RNA polymerase II cis-regulatory region sequence-specific DNA binding"/>
    <property type="evidence" value="ECO:0007669"/>
    <property type="project" value="TreeGrafter"/>
</dbReference>
<evidence type="ECO:0000256" key="6">
    <source>
        <dbReference type="ARBA" id="ARBA00023242"/>
    </source>
</evidence>
<evidence type="ECO:0000256" key="8">
    <source>
        <dbReference type="RuleBase" id="RU000682"/>
    </source>
</evidence>
<keyword evidence="6 7" id="KW-0539">Nucleus</keyword>
<dbReference type="SUPFAM" id="SSF46689">
    <property type="entry name" value="Homeodomain-like"/>
    <property type="match status" value="1"/>
</dbReference>
<dbReference type="PROSITE" id="PS00027">
    <property type="entry name" value="HOMEOBOX_1"/>
    <property type="match status" value="1"/>
</dbReference>
<feature type="region of interest" description="Disordered" evidence="9">
    <location>
        <begin position="242"/>
        <end position="292"/>
    </location>
</feature>
<evidence type="ECO:0000256" key="4">
    <source>
        <dbReference type="ARBA" id="ARBA00023125"/>
    </source>
</evidence>
<dbReference type="InterPro" id="IPR009057">
    <property type="entry name" value="Homeodomain-like_sf"/>
</dbReference>
<dbReference type="PRINTS" id="PR00024">
    <property type="entry name" value="HOMEOBOX"/>
</dbReference>